<dbReference type="InterPro" id="IPR047640">
    <property type="entry name" value="RpiR-like"/>
</dbReference>
<dbReference type="Gene3D" id="3.40.50.10490">
    <property type="entry name" value="Glucose-6-phosphate isomerase like protein, domain 1"/>
    <property type="match status" value="1"/>
</dbReference>
<dbReference type="InterPro" id="IPR046348">
    <property type="entry name" value="SIS_dom_sf"/>
</dbReference>
<reference evidence="7" key="1">
    <citation type="submission" date="2022-05" db="EMBL/GenBank/DDBJ databases">
        <title>Draft genome sequence of Clostridium tertium strain CP3 isolated from Peru.</title>
        <authorList>
            <person name="Hurtado R."/>
            <person name="Lima L."/>
            <person name="Sousa T."/>
            <person name="Jaiswal A.K."/>
            <person name="Tiwari S."/>
            <person name="Maturrano L."/>
            <person name="Brenig B."/>
            <person name="Azevedo V."/>
        </authorList>
    </citation>
    <scope>NUCLEOTIDE SEQUENCE</scope>
    <source>
        <strain evidence="7">CP3</strain>
    </source>
</reference>
<dbReference type="GO" id="GO:0003700">
    <property type="term" value="F:DNA-binding transcription factor activity"/>
    <property type="evidence" value="ECO:0007669"/>
    <property type="project" value="InterPro"/>
</dbReference>
<feature type="domain" description="SIS" evidence="6">
    <location>
        <begin position="107"/>
        <end position="246"/>
    </location>
</feature>
<dbReference type="GO" id="GO:0097367">
    <property type="term" value="F:carbohydrate derivative binding"/>
    <property type="evidence" value="ECO:0007669"/>
    <property type="project" value="InterPro"/>
</dbReference>
<evidence type="ECO:0000313" key="8">
    <source>
        <dbReference type="Proteomes" id="UP001141183"/>
    </source>
</evidence>
<dbReference type="InterPro" id="IPR036388">
    <property type="entry name" value="WH-like_DNA-bd_sf"/>
</dbReference>
<comment type="caution">
    <text evidence="7">The sequence shown here is derived from an EMBL/GenBank/DDBJ whole genome shotgun (WGS) entry which is preliminary data.</text>
</comment>
<dbReference type="EMBL" id="JAMRYU010000001">
    <property type="protein sequence ID" value="MDC4238792.1"/>
    <property type="molecule type" value="Genomic_DNA"/>
</dbReference>
<dbReference type="AlphaFoldDB" id="A0A9X4AZH1"/>
<keyword evidence="1" id="KW-0805">Transcription regulation</keyword>
<feature type="domain" description="HTH rpiR-type" evidence="5">
    <location>
        <begin position="1"/>
        <end position="77"/>
    </location>
</feature>
<keyword evidence="4" id="KW-0812">Transmembrane</keyword>
<evidence type="ECO:0000259" key="5">
    <source>
        <dbReference type="PROSITE" id="PS51071"/>
    </source>
</evidence>
<dbReference type="PANTHER" id="PTHR30514">
    <property type="entry name" value="GLUCOKINASE"/>
    <property type="match status" value="1"/>
</dbReference>
<protein>
    <submittedName>
        <fullName evidence="7">MurR/RpiR family transcriptional regulator</fullName>
    </submittedName>
</protein>
<dbReference type="Proteomes" id="UP001141183">
    <property type="component" value="Unassembled WGS sequence"/>
</dbReference>
<evidence type="ECO:0000256" key="4">
    <source>
        <dbReference type="SAM" id="Phobius"/>
    </source>
</evidence>
<dbReference type="Pfam" id="PF01380">
    <property type="entry name" value="SIS"/>
    <property type="match status" value="1"/>
</dbReference>
<keyword evidence="4" id="KW-1133">Transmembrane helix</keyword>
<evidence type="ECO:0000256" key="2">
    <source>
        <dbReference type="ARBA" id="ARBA00023125"/>
    </source>
</evidence>
<dbReference type="GO" id="GO:1901135">
    <property type="term" value="P:carbohydrate derivative metabolic process"/>
    <property type="evidence" value="ECO:0007669"/>
    <property type="project" value="InterPro"/>
</dbReference>
<evidence type="ECO:0000259" key="6">
    <source>
        <dbReference type="PROSITE" id="PS51464"/>
    </source>
</evidence>
<dbReference type="SUPFAM" id="SSF53697">
    <property type="entry name" value="SIS domain"/>
    <property type="match status" value="1"/>
</dbReference>
<dbReference type="InterPro" id="IPR035472">
    <property type="entry name" value="RpiR-like_SIS"/>
</dbReference>
<dbReference type="PROSITE" id="PS51464">
    <property type="entry name" value="SIS"/>
    <property type="match status" value="1"/>
</dbReference>
<accession>A0A9X4AZH1</accession>
<evidence type="ECO:0000256" key="1">
    <source>
        <dbReference type="ARBA" id="ARBA00023015"/>
    </source>
</evidence>
<dbReference type="PANTHER" id="PTHR30514:SF1">
    <property type="entry name" value="HTH-TYPE TRANSCRIPTIONAL REGULATOR HEXR-RELATED"/>
    <property type="match status" value="1"/>
</dbReference>
<gene>
    <name evidence="7" type="ORF">NE398_01220</name>
</gene>
<keyword evidence="8" id="KW-1185">Reference proteome</keyword>
<evidence type="ECO:0000313" key="7">
    <source>
        <dbReference type="EMBL" id="MDC4238792.1"/>
    </source>
</evidence>
<name>A0A9X4AZH1_9CLOT</name>
<proteinExistence type="predicted"/>
<dbReference type="PROSITE" id="PS51071">
    <property type="entry name" value="HTH_RPIR"/>
    <property type="match status" value="1"/>
</dbReference>
<evidence type="ECO:0000256" key="3">
    <source>
        <dbReference type="ARBA" id="ARBA00023163"/>
    </source>
</evidence>
<dbReference type="RefSeq" id="WP_097033077.1">
    <property type="nucleotide sequence ID" value="NZ_JAMRYU010000001.1"/>
</dbReference>
<dbReference type="Pfam" id="PF01418">
    <property type="entry name" value="HTH_6"/>
    <property type="match status" value="1"/>
</dbReference>
<dbReference type="InterPro" id="IPR001347">
    <property type="entry name" value="SIS_dom"/>
</dbReference>
<dbReference type="Gene3D" id="1.10.10.10">
    <property type="entry name" value="Winged helix-like DNA-binding domain superfamily/Winged helix DNA-binding domain"/>
    <property type="match status" value="1"/>
</dbReference>
<feature type="transmembrane region" description="Helical" evidence="4">
    <location>
        <begin position="224"/>
        <end position="244"/>
    </location>
</feature>
<keyword evidence="2" id="KW-0238">DNA-binding</keyword>
<dbReference type="GO" id="GO:0003677">
    <property type="term" value="F:DNA binding"/>
    <property type="evidence" value="ECO:0007669"/>
    <property type="project" value="UniProtKB-KW"/>
</dbReference>
<keyword evidence="3" id="KW-0804">Transcription</keyword>
<keyword evidence="4" id="KW-0472">Membrane</keyword>
<dbReference type="SUPFAM" id="SSF46689">
    <property type="entry name" value="Homeodomain-like"/>
    <property type="match status" value="1"/>
</dbReference>
<sequence length="250" mass="29233">MKINELINNNYDKLTQNDHQIFNYIINNQDICKEMTCEQLAEKCHVSRTTLLRFCRKLELNSFAELKYLLKSSDSKSHEKSNLDIEEACKTYHKIIDEIKEHKYNDICSLIYDAETIYIYGTGNAQKAEAEEFKRIFLSVGKYVIDLFDLGEVQLIQKKFTSKDLFVIISLSGETVEGIKVLKSIESTEINTLSITRFENNTIARMCKDNLYVSTKMLHGFKDISYELTAAFYVLLDILFVNYLEYVRRR</sequence>
<dbReference type="CDD" id="cd05013">
    <property type="entry name" value="SIS_RpiR"/>
    <property type="match status" value="1"/>
</dbReference>
<organism evidence="7 8">
    <name type="scientific">Clostridium tertium</name>
    <dbReference type="NCBI Taxonomy" id="1559"/>
    <lineage>
        <taxon>Bacteria</taxon>
        <taxon>Bacillati</taxon>
        <taxon>Bacillota</taxon>
        <taxon>Clostridia</taxon>
        <taxon>Eubacteriales</taxon>
        <taxon>Clostridiaceae</taxon>
        <taxon>Clostridium</taxon>
    </lineage>
</organism>
<dbReference type="InterPro" id="IPR000281">
    <property type="entry name" value="HTH_RpiR"/>
</dbReference>
<dbReference type="InterPro" id="IPR009057">
    <property type="entry name" value="Homeodomain-like_sf"/>
</dbReference>